<comment type="caution">
    <text evidence="3">The sequence shown here is derived from an EMBL/GenBank/DDBJ whole genome shotgun (WGS) entry which is preliminary data.</text>
</comment>
<accession>A0A327KXX4</accession>
<proteinExistence type="predicted"/>
<sequence>MRVRRAPIALLCLAAGGFTLLAGLAGPDRAAALSARVDALPGEPSGAGTPAQSPDKARTAPPKPASSRPAANPAPSKPVAKPVATPRRPIPPWIFGRGAEPRLVPPRSIPNARPGRTPPAAETPPAPAARPAAEPGRSEATGSTPGRRIPPRAPGAIDVPIAPLN</sequence>
<feature type="chain" id="PRO_5016264728" description="Translation initiation factor IF-2" evidence="2">
    <location>
        <begin position="23"/>
        <end position="165"/>
    </location>
</feature>
<protein>
    <recommendedName>
        <fullName evidence="5">Translation initiation factor IF-2</fullName>
    </recommendedName>
</protein>
<keyword evidence="4" id="KW-1185">Reference proteome</keyword>
<evidence type="ECO:0008006" key="5">
    <source>
        <dbReference type="Google" id="ProtNLM"/>
    </source>
</evidence>
<keyword evidence="2" id="KW-0732">Signal</keyword>
<feature type="region of interest" description="Disordered" evidence="1">
    <location>
        <begin position="36"/>
        <end position="165"/>
    </location>
</feature>
<organism evidence="3 4">
    <name type="scientific">Rhodoplanes roseus</name>
    <dbReference type="NCBI Taxonomy" id="29409"/>
    <lineage>
        <taxon>Bacteria</taxon>
        <taxon>Pseudomonadati</taxon>
        <taxon>Pseudomonadota</taxon>
        <taxon>Alphaproteobacteria</taxon>
        <taxon>Hyphomicrobiales</taxon>
        <taxon>Nitrobacteraceae</taxon>
        <taxon>Rhodoplanes</taxon>
    </lineage>
</organism>
<evidence type="ECO:0000313" key="4">
    <source>
        <dbReference type="Proteomes" id="UP000249130"/>
    </source>
</evidence>
<dbReference type="AlphaFoldDB" id="A0A327KXX4"/>
<name>A0A327KXX4_9BRAD</name>
<feature type="compositionally biased region" description="Low complexity" evidence="1">
    <location>
        <begin position="65"/>
        <end position="84"/>
    </location>
</feature>
<reference evidence="3 4" key="1">
    <citation type="submission" date="2017-07" db="EMBL/GenBank/DDBJ databases">
        <title>Draft Genome Sequences of Select Purple Nonsulfur Bacteria.</title>
        <authorList>
            <person name="Lasarre B."/>
            <person name="Mckinlay J.B."/>
        </authorList>
    </citation>
    <scope>NUCLEOTIDE SEQUENCE [LARGE SCALE GENOMIC DNA]</scope>
    <source>
        <strain evidence="3 4">DSM 5909</strain>
    </source>
</reference>
<evidence type="ECO:0000256" key="1">
    <source>
        <dbReference type="SAM" id="MobiDB-lite"/>
    </source>
</evidence>
<evidence type="ECO:0000313" key="3">
    <source>
        <dbReference type="EMBL" id="RAI43740.1"/>
    </source>
</evidence>
<dbReference type="EMBL" id="NPEX01000073">
    <property type="protein sequence ID" value="RAI43740.1"/>
    <property type="molecule type" value="Genomic_DNA"/>
</dbReference>
<dbReference type="Proteomes" id="UP000249130">
    <property type="component" value="Unassembled WGS sequence"/>
</dbReference>
<feature type="signal peptide" evidence="2">
    <location>
        <begin position="1"/>
        <end position="22"/>
    </location>
</feature>
<evidence type="ECO:0000256" key="2">
    <source>
        <dbReference type="SAM" id="SignalP"/>
    </source>
</evidence>
<gene>
    <name evidence="3" type="ORF">CH341_12780</name>
</gene>